<dbReference type="Proteomes" id="UP000469949">
    <property type="component" value="Unassembled WGS sequence"/>
</dbReference>
<reference evidence="2 3" key="1">
    <citation type="submission" date="2019-10" db="EMBL/GenBank/DDBJ databases">
        <title>Draft Genome Sequence of the Caffeine Degrading Methylotroph Methylorubrum populi PINKEL.</title>
        <authorList>
            <person name="Dawson S.C."/>
            <person name="Zhang X."/>
            <person name="Wright M.E."/>
            <person name="Sharma G."/>
            <person name="Langner J.T."/>
            <person name="Ditty J.L."/>
            <person name="Subuyuj G.A."/>
        </authorList>
    </citation>
    <scope>NUCLEOTIDE SEQUENCE [LARGE SCALE GENOMIC DNA]</scope>
    <source>
        <strain evidence="2 3">Pinkel</strain>
    </source>
</reference>
<dbReference type="EMBL" id="WEKV01000001">
    <property type="protein sequence ID" value="KAB7788034.1"/>
    <property type="molecule type" value="Genomic_DNA"/>
</dbReference>
<sequence>MAAPQVHQGARQGVPPVNTVTEARDVVTVACKLPSGFIMREFAERTEIEQVMGGGTREIVVHRETGHQVVIKGAAYRIGDTPPILINGYRLTPDVPKSLWDNWYAANKNSDLVKNHLVYANAERDSVKAWSREHEGAQTGFEGIDPEKPGQRVRGVERAEKPK</sequence>
<organism evidence="2 3">
    <name type="scientific">Methylorubrum populi</name>
    <dbReference type="NCBI Taxonomy" id="223967"/>
    <lineage>
        <taxon>Bacteria</taxon>
        <taxon>Pseudomonadati</taxon>
        <taxon>Pseudomonadota</taxon>
        <taxon>Alphaproteobacteria</taxon>
        <taxon>Hyphomicrobiales</taxon>
        <taxon>Methylobacteriaceae</taxon>
        <taxon>Methylorubrum</taxon>
    </lineage>
</organism>
<dbReference type="RefSeq" id="WP_152275567.1">
    <property type="nucleotide sequence ID" value="NZ_WEKV01000001.1"/>
</dbReference>
<feature type="region of interest" description="Disordered" evidence="1">
    <location>
        <begin position="130"/>
        <end position="163"/>
    </location>
</feature>
<evidence type="ECO:0000313" key="2">
    <source>
        <dbReference type="EMBL" id="KAB7788034.1"/>
    </source>
</evidence>
<comment type="caution">
    <text evidence="2">The sequence shown here is derived from an EMBL/GenBank/DDBJ whole genome shotgun (WGS) entry which is preliminary data.</text>
</comment>
<name>A0A833JAV9_9HYPH</name>
<dbReference type="AlphaFoldDB" id="A0A833JAV9"/>
<feature type="compositionally biased region" description="Basic and acidic residues" evidence="1">
    <location>
        <begin position="145"/>
        <end position="163"/>
    </location>
</feature>
<gene>
    <name evidence="2" type="ORF">F8B43_0039</name>
</gene>
<protein>
    <submittedName>
        <fullName evidence="2">Uncharacterized protein</fullName>
    </submittedName>
</protein>
<accession>A0A833JAV9</accession>
<proteinExistence type="predicted"/>
<evidence type="ECO:0000256" key="1">
    <source>
        <dbReference type="SAM" id="MobiDB-lite"/>
    </source>
</evidence>
<evidence type="ECO:0000313" key="3">
    <source>
        <dbReference type="Proteomes" id="UP000469949"/>
    </source>
</evidence>